<dbReference type="InterPro" id="IPR002083">
    <property type="entry name" value="MATH/TRAF_dom"/>
</dbReference>
<keyword evidence="2" id="KW-1185">Reference proteome</keyword>
<dbReference type="PANTHER" id="PTHR10131:SF138">
    <property type="entry name" value="RE66324P"/>
    <property type="match status" value="1"/>
</dbReference>
<organism evidence="2 3">
    <name type="scientific">Saccoglossus kowalevskii</name>
    <name type="common">Acorn worm</name>
    <dbReference type="NCBI Taxonomy" id="10224"/>
    <lineage>
        <taxon>Eukaryota</taxon>
        <taxon>Metazoa</taxon>
        <taxon>Hemichordata</taxon>
        <taxon>Enteropneusta</taxon>
        <taxon>Harrimaniidae</taxon>
        <taxon>Saccoglossus</taxon>
    </lineage>
</organism>
<dbReference type="PROSITE" id="PS50144">
    <property type="entry name" value="MATH"/>
    <property type="match status" value="1"/>
</dbReference>
<dbReference type="InterPro" id="IPR049342">
    <property type="entry name" value="TRAF1-6_MATH_dom"/>
</dbReference>
<gene>
    <name evidence="3" type="primary">LOC100379076</name>
</gene>
<dbReference type="Gene3D" id="2.60.210.10">
    <property type="entry name" value="Apoptosis, Tumor Necrosis Factor Receptor Associated Protein 2, Chain A"/>
    <property type="match status" value="1"/>
</dbReference>
<reference evidence="3" key="1">
    <citation type="submission" date="2025-08" db="UniProtKB">
        <authorList>
            <consortium name="RefSeq"/>
        </authorList>
    </citation>
    <scope>IDENTIFICATION</scope>
    <source>
        <tissue evidence="3">Testes</tissue>
    </source>
</reference>
<evidence type="ECO:0000313" key="2">
    <source>
        <dbReference type="Proteomes" id="UP000694865"/>
    </source>
</evidence>
<dbReference type="SMART" id="SM00061">
    <property type="entry name" value="MATH"/>
    <property type="match status" value="1"/>
</dbReference>
<dbReference type="Proteomes" id="UP000694865">
    <property type="component" value="Unplaced"/>
</dbReference>
<dbReference type="InterPro" id="IPR008974">
    <property type="entry name" value="TRAF-like"/>
</dbReference>
<protein>
    <submittedName>
        <fullName evidence="3">TNF receptor-associated factor 2-like</fullName>
    </submittedName>
</protein>
<sequence>MSCLMLRCPAEPGCVWHGSLKDYEERGHNRHSDEVGLPVQKLTRNGCGNPGIAQNPSGNRKPLNNKINELDKRITTCSKLIQQIQWHTRTVQAMEREQKRDRDLVESLERKINSQDHIIALQDVALAEQDLKIQSLEMASYDGVLVWKISDFRRKRNDALSGRTTSIYSPCFFTSHHGYKMCARVYLNGDGMGKGNHVSLFFVIMRGTFDGLLRWPFRQKVTFMLLDQNNREHVIDAFRPDPTSNSFKRPTGDMNFASGCPLFMPLSQLDSSRHAYVKDDCMFIKVIVDATDIN</sequence>
<dbReference type="Pfam" id="PF21355">
    <property type="entry name" value="TRAF-mep_MATH"/>
    <property type="match status" value="1"/>
</dbReference>
<feature type="domain" description="MATH" evidence="1">
    <location>
        <begin position="142"/>
        <end position="288"/>
    </location>
</feature>
<dbReference type="SUPFAM" id="SSF57953">
    <property type="entry name" value="Trimerization domain of TRAF"/>
    <property type="match status" value="1"/>
</dbReference>
<dbReference type="RefSeq" id="XP_006823612.1">
    <property type="nucleotide sequence ID" value="XM_006823549.1"/>
</dbReference>
<dbReference type="SUPFAM" id="SSF49599">
    <property type="entry name" value="TRAF domain-like"/>
    <property type="match status" value="1"/>
</dbReference>
<accession>A0ABM0MUC1</accession>
<proteinExistence type="predicted"/>
<dbReference type="GeneID" id="100379076"/>
<name>A0ABM0MUC1_SACKO</name>
<dbReference type="Gene3D" id="1.20.5.170">
    <property type="match status" value="1"/>
</dbReference>
<evidence type="ECO:0000313" key="3">
    <source>
        <dbReference type="RefSeq" id="XP_006823612.1"/>
    </source>
</evidence>
<evidence type="ECO:0000259" key="1">
    <source>
        <dbReference type="PROSITE" id="PS50144"/>
    </source>
</evidence>
<dbReference type="PANTHER" id="PTHR10131">
    <property type="entry name" value="TNF RECEPTOR ASSOCIATED FACTOR"/>
    <property type="match status" value="1"/>
</dbReference>